<keyword evidence="3" id="KW-1185">Reference proteome</keyword>
<evidence type="ECO:0000313" key="2">
    <source>
        <dbReference type="EMBL" id="TLS39115.1"/>
    </source>
</evidence>
<accession>A0A5R9FHR3</accession>
<sequence length="126" mass="14779">MIRRIVLSATLACILLSGASTGYATDLKNSFSFKMSVVNNGKEHEWEYNSPVDYEYENGDRVIKDQRALKEIENLYQRLNINEMTKVEEVVSILQRDGFNQLERVEIRWINSEGRLFTWNWVDNGR</sequence>
<dbReference type="OrthoDB" id="2886745at2"/>
<feature type="signal peptide" evidence="1">
    <location>
        <begin position="1"/>
        <end position="24"/>
    </location>
</feature>
<comment type="caution">
    <text evidence="2">The sequence shown here is derived from an EMBL/GenBank/DDBJ whole genome shotgun (WGS) entry which is preliminary data.</text>
</comment>
<dbReference type="EMBL" id="SWLG01000001">
    <property type="protein sequence ID" value="TLS39115.1"/>
    <property type="molecule type" value="Genomic_DNA"/>
</dbReference>
<proteinExistence type="predicted"/>
<dbReference type="AlphaFoldDB" id="A0A5R9FHR3"/>
<name>A0A5R9FHR3_9BACL</name>
<dbReference type="RefSeq" id="WP_138122640.1">
    <property type="nucleotide sequence ID" value="NZ_SWLG01000001.1"/>
</dbReference>
<keyword evidence="1" id="KW-0732">Signal</keyword>
<feature type="chain" id="PRO_5024324141" evidence="1">
    <location>
        <begin position="25"/>
        <end position="126"/>
    </location>
</feature>
<protein>
    <submittedName>
        <fullName evidence="2">Uncharacterized protein</fullName>
    </submittedName>
</protein>
<gene>
    <name evidence="2" type="ORF">FCL54_02040</name>
</gene>
<dbReference type="Proteomes" id="UP000308230">
    <property type="component" value="Unassembled WGS sequence"/>
</dbReference>
<reference evidence="2 3" key="1">
    <citation type="submission" date="2019-04" db="EMBL/GenBank/DDBJ databases">
        <title>Bacillus caeni sp. nov., a bacterium isolated from mangrove sediment.</title>
        <authorList>
            <person name="Huang H."/>
            <person name="Mo K."/>
            <person name="Hu Y."/>
        </authorList>
    </citation>
    <scope>NUCLEOTIDE SEQUENCE [LARGE SCALE GENOMIC DNA]</scope>
    <source>
        <strain evidence="2 3">HB172195</strain>
    </source>
</reference>
<organism evidence="2 3">
    <name type="scientific">Exobacillus caeni</name>
    <dbReference type="NCBI Taxonomy" id="2574798"/>
    <lineage>
        <taxon>Bacteria</taxon>
        <taxon>Bacillati</taxon>
        <taxon>Bacillota</taxon>
        <taxon>Bacilli</taxon>
        <taxon>Bacillales</taxon>
        <taxon>Guptibacillaceae</taxon>
        <taxon>Exobacillus</taxon>
    </lineage>
</organism>
<evidence type="ECO:0000313" key="3">
    <source>
        <dbReference type="Proteomes" id="UP000308230"/>
    </source>
</evidence>
<evidence type="ECO:0000256" key="1">
    <source>
        <dbReference type="SAM" id="SignalP"/>
    </source>
</evidence>